<name>A0A392P332_9FABA</name>
<feature type="non-terminal residue" evidence="1">
    <location>
        <position position="28"/>
    </location>
</feature>
<organism evidence="1 2">
    <name type="scientific">Trifolium medium</name>
    <dbReference type="NCBI Taxonomy" id="97028"/>
    <lineage>
        <taxon>Eukaryota</taxon>
        <taxon>Viridiplantae</taxon>
        <taxon>Streptophyta</taxon>
        <taxon>Embryophyta</taxon>
        <taxon>Tracheophyta</taxon>
        <taxon>Spermatophyta</taxon>
        <taxon>Magnoliopsida</taxon>
        <taxon>eudicotyledons</taxon>
        <taxon>Gunneridae</taxon>
        <taxon>Pentapetalae</taxon>
        <taxon>rosids</taxon>
        <taxon>fabids</taxon>
        <taxon>Fabales</taxon>
        <taxon>Fabaceae</taxon>
        <taxon>Papilionoideae</taxon>
        <taxon>50 kb inversion clade</taxon>
        <taxon>NPAAA clade</taxon>
        <taxon>Hologalegina</taxon>
        <taxon>IRL clade</taxon>
        <taxon>Trifolieae</taxon>
        <taxon>Trifolium</taxon>
    </lineage>
</organism>
<sequence>MDVMMAYDEFSLIVEIEETIMTLSSLTS</sequence>
<comment type="caution">
    <text evidence="1">The sequence shown here is derived from an EMBL/GenBank/DDBJ whole genome shotgun (WGS) entry which is preliminary data.</text>
</comment>
<evidence type="ECO:0000313" key="1">
    <source>
        <dbReference type="EMBL" id="MCI05890.1"/>
    </source>
</evidence>
<keyword evidence="2" id="KW-1185">Reference proteome</keyword>
<evidence type="ECO:0000313" key="2">
    <source>
        <dbReference type="Proteomes" id="UP000265520"/>
    </source>
</evidence>
<proteinExistence type="predicted"/>
<dbReference type="Proteomes" id="UP000265520">
    <property type="component" value="Unassembled WGS sequence"/>
</dbReference>
<reference evidence="1 2" key="1">
    <citation type="journal article" date="2018" name="Front. Plant Sci.">
        <title>Red Clover (Trifolium pratense) and Zigzag Clover (T. medium) - A Picture of Genomic Similarities and Differences.</title>
        <authorList>
            <person name="Dluhosova J."/>
            <person name="Istvanek J."/>
            <person name="Nedelnik J."/>
            <person name="Repkova J."/>
        </authorList>
    </citation>
    <scope>NUCLEOTIDE SEQUENCE [LARGE SCALE GENOMIC DNA]</scope>
    <source>
        <strain evidence="2">cv. 10/8</strain>
        <tissue evidence="1">Leaf</tissue>
    </source>
</reference>
<dbReference type="EMBL" id="LXQA010060084">
    <property type="protein sequence ID" value="MCI05890.1"/>
    <property type="molecule type" value="Genomic_DNA"/>
</dbReference>
<dbReference type="AlphaFoldDB" id="A0A392P332"/>
<protein>
    <submittedName>
        <fullName evidence="1">Uncharacterized protein</fullName>
    </submittedName>
</protein>
<accession>A0A392P332</accession>